<dbReference type="RefSeq" id="YP_009841779.1">
    <property type="nucleotide sequence ID" value="NC_048734.1"/>
</dbReference>
<dbReference type="EMBL" id="MH834613">
    <property type="protein sequence ID" value="AYN58061.1"/>
    <property type="molecule type" value="Genomic_DNA"/>
</dbReference>
<name>A0A3G2KGH9_9CAUD</name>
<evidence type="ECO:0000313" key="1">
    <source>
        <dbReference type="EMBL" id="AYN58061.1"/>
    </source>
</evidence>
<organism evidence="1 2">
    <name type="scientific">Mycobacterium phage Fowlmouth</name>
    <dbReference type="NCBI Taxonomy" id="2419978"/>
    <lineage>
        <taxon>Viruses</taxon>
        <taxon>Duplodnaviria</taxon>
        <taxon>Heunggongvirae</taxon>
        <taxon>Uroviricota</taxon>
        <taxon>Caudoviricetes</taxon>
        <taxon>Fowlmouthvirus</taxon>
        <taxon>Fowlmouthvirus fowlmouth</taxon>
    </lineage>
</organism>
<gene>
    <name evidence="1" type="primary">112</name>
    <name evidence="1" type="ORF">SEA_FOWLMOUTH_112</name>
</gene>
<dbReference type="Proteomes" id="UP000278789">
    <property type="component" value="Segment"/>
</dbReference>
<proteinExistence type="predicted"/>
<dbReference type="GeneID" id="55611972"/>
<reference evidence="1" key="1">
    <citation type="submission" date="2018-09" db="EMBL/GenBank/DDBJ databases">
        <authorList>
            <person name="Bryant B."/>
            <person name="Burch A."/>
            <person name="Dorissaint R."/>
            <person name="Douthitt C."/>
            <person name="Garofalo J."/>
            <person name="Kuiack J."/>
            <person name="Marcillon S."/>
            <person name="Moreno J."/>
            <person name="Norus J."/>
            <person name="Parks M."/>
            <person name="Peroza J."/>
            <person name="Wilse K."/>
            <person name="Wiersma-Koch H."/>
            <person name="D'Elia T."/>
            <person name="Garlena R.A."/>
            <person name="Russell D.A."/>
            <person name="Pope W.H."/>
            <person name="Jacobs-Sera D."/>
            <person name="Hatfull G.F."/>
        </authorList>
    </citation>
    <scope>NUCLEOTIDE SEQUENCE [LARGE SCALE GENOMIC DNA]</scope>
</reference>
<sequence>MCGDLPFHPWWHHPNHNYVGKHRGTYPYAHSKAPLPYGLRSIKITPYVGLTDFDLDESGFKPIGFTLPDSQWDEETLEVGGKPIATKRTHRTTMNVEITDVNQELIAQLLGVEICSQQSQSKGQHSSVAGRVKRFFEKVTRHLLRRVGK</sequence>
<accession>A0A3G2KGH9</accession>
<evidence type="ECO:0000313" key="2">
    <source>
        <dbReference type="Proteomes" id="UP000278789"/>
    </source>
</evidence>
<dbReference type="KEGG" id="vg:55611972"/>
<protein>
    <submittedName>
        <fullName evidence="1">Uncharacterized protein</fullName>
    </submittedName>
</protein>
<keyword evidence="2" id="KW-1185">Reference proteome</keyword>